<sequence>MIQFKDKNLTVFQSALYKTTTAVIDTEEALIMTDPNWLPEEVQEIRNYISQHIGNKKLYIIYTHSDFDHIIGASAFPEAYVVASEEFSNNEHKEEIKKQIEEFDQKYYIYRNYTPAYPNVDYQVVNDGETLQIGNVTLYFYKSPGHTSDGIFTVIEPYGIFLSGDYLSDVEFPFIFSGYQDYVSTVDKAIRIFKEHPIYYHVPGHGTTTVDRKEITRRVEISRYYLEQLGKGNEQLEEFCQKEYDFFEGMRDIHESNKAKAD</sequence>
<protein>
    <recommendedName>
        <fullName evidence="1">Metallo-beta-lactamase domain-containing protein</fullName>
    </recommendedName>
</protein>
<organism evidence="2 3">
    <name type="scientific">Oceanobacillus kimchii</name>
    <dbReference type="NCBI Taxonomy" id="746691"/>
    <lineage>
        <taxon>Bacteria</taxon>
        <taxon>Bacillati</taxon>
        <taxon>Bacillota</taxon>
        <taxon>Bacilli</taxon>
        <taxon>Bacillales</taxon>
        <taxon>Bacillaceae</taxon>
        <taxon>Oceanobacillus</taxon>
    </lineage>
</organism>
<comment type="caution">
    <text evidence="2">The sequence shown here is derived from an EMBL/GenBank/DDBJ whole genome shotgun (WGS) entry which is preliminary data.</text>
</comment>
<reference evidence="2 3" key="1">
    <citation type="submission" date="2023-02" db="EMBL/GenBank/DDBJ databases">
        <title>Oceanobacillus kimchii IFOP_LL358 isolated form Alexandrium catenella lab strain.</title>
        <authorList>
            <person name="Gajardo G."/>
            <person name="Ueki S."/>
            <person name="Maruyama F."/>
        </authorList>
    </citation>
    <scope>NUCLEOTIDE SEQUENCE [LARGE SCALE GENOMIC DNA]</scope>
    <source>
        <strain evidence="2 3">IFOP_LL358</strain>
    </source>
</reference>
<keyword evidence="3" id="KW-1185">Reference proteome</keyword>
<feature type="domain" description="Metallo-beta-lactamase" evidence="1">
    <location>
        <begin position="17"/>
        <end position="205"/>
    </location>
</feature>
<dbReference type="PANTHER" id="PTHR42951:SF22">
    <property type="entry name" value="METALLO BETA-LACTAMASE SUPERFAMILY LIPOPROTEIN"/>
    <property type="match status" value="1"/>
</dbReference>
<accession>A0ABQ5TGC1</accession>
<dbReference type="RefSeq" id="WP_215123681.1">
    <property type="nucleotide sequence ID" value="NZ_BSKO01000001.1"/>
</dbReference>
<gene>
    <name evidence="2" type="ORF">MACH08_03480</name>
</gene>
<dbReference type="InterPro" id="IPR001279">
    <property type="entry name" value="Metallo-B-lactamas"/>
</dbReference>
<name>A0ABQ5TGC1_9BACI</name>
<dbReference type="PANTHER" id="PTHR42951">
    <property type="entry name" value="METALLO-BETA-LACTAMASE DOMAIN-CONTAINING"/>
    <property type="match status" value="1"/>
</dbReference>
<evidence type="ECO:0000313" key="2">
    <source>
        <dbReference type="EMBL" id="GLO64564.1"/>
    </source>
</evidence>
<dbReference type="EMBL" id="BSKO01000001">
    <property type="protein sequence ID" value="GLO64564.1"/>
    <property type="molecule type" value="Genomic_DNA"/>
</dbReference>
<dbReference type="InterPro" id="IPR050855">
    <property type="entry name" value="NDM-1-like"/>
</dbReference>
<dbReference type="Pfam" id="PF00753">
    <property type="entry name" value="Lactamase_B"/>
    <property type="match status" value="1"/>
</dbReference>
<dbReference type="SUPFAM" id="SSF56281">
    <property type="entry name" value="Metallo-hydrolase/oxidoreductase"/>
    <property type="match status" value="1"/>
</dbReference>
<proteinExistence type="predicted"/>
<dbReference type="InterPro" id="IPR036866">
    <property type="entry name" value="RibonucZ/Hydroxyglut_hydro"/>
</dbReference>
<evidence type="ECO:0000313" key="3">
    <source>
        <dbReference type="Proteomes" id="UP001275436"/>
    </source>
</evidence>
<dbReference type="Gene3D" id="3.60.15.10">
    <property type="entry name" value="Ribonuclease Z/Hydroxyacylglutathione hydrolase-like"/>
    <property type="match status" value="1"/>
</dbReference>
<dbReference type="Proteomes" id="UP001275436">
    <property type="component" value="Unassembled WGS sequence"/>
</dbReference>
<dbReference type="SMART" id="SM00849">
    <property type="entry name" value="Lactamase_B"/>
    <property type="match status" value="1"/>
</dbReference>
<evidence type="ECO:0000259" key="1">
    <source>
        <dbReference type="SMART" id="SM00849"/>
    </source>
</evidence>